<keyword evidence="2" id="KW-0732">Signal</keyword>
<evidence type="ECO:0000313" key="5">
    <source>
        <dbReference type="EMBL" id="SJZ84738.1"/>
    </source>
</evidence>
<gene>
    <name evidence="5" type="ORF">SAMN02745885_01086</name>
</gene>
<dbReference type="InterPro" id="IPR003961">
    <property type="entry name" value="FN3_dom"/>
</dbReference>
<dbReference type="Proteomes" id="UP000189933">
    <property type="component" value="Unassembled WGS sequence"/>
</dbReference>
<feature type="domain" description="SLH" evidence="4">
    <location>
        <begin position="372"/>
        <end position="431"/>
    </location>
</feature>
<dbReference type="Pfam" id="PF00395">
    <property type="entry name" value="SLH"/>
    <property type="match status" value="3"/>
</dbReference>
<dbReference type="InterPro" id="IPR001119">
    <property type="entry name" value="SLH_dom"/>
</dbReference>
<keyword evidence="1" id="KW-0677">Repeat</keyword>
<feature type="chain" id="PRO_5012798009" evidence="2">
    <location>
        <begin position="28"/>
        <end position="547"/>
    </location>
</feature>
<evidence type="ECO:0000313" key="6">
    <source>
        <dbReference type="Proteomes" id="UP000189933"/>
    </source>
</evidence>
<organism evidence="5 6">
    <name type="scientific">Carboxydocella sporoproducens DSM 16521</name>
    <dbReference type="NCBI Taxonomy" id="1121270"/>
    <lineage>
        <taxon>Bacteria</taxon>
        <taxon>Bacillati</taxon>
        <taxon>Bacillota</taxon>
        <taxon>Clostridia</taxon>
        <taxon>Eubacteriales</taxon>
        <taxon>Clostridiales Family XVI. Incertae Sedis</taxon>
        <taxon>Carboxydocella</taxon>
    </lineage>
</organism>
<protein>
    <submittedName>
        <fullName evidence="5">S-layer homology domain-containing protein</fullName>
    </submittedName>
</protein>
<proteinExistence type="predicted"/>
<evidence type="ECO:0000256" key="2">
    <source>
        <dbReference type="SAM" id="SignalP"/>
    </source>
</evidence>
<evidence type="ECO:0000259" key="3">
    <source>
        <dbReference type="PROSITE" id="PS50853"/>
    </source>
</evidence>
<evidence type="ECO:0000259" key="4">
    <source>
        <dbReference type="PROSITE" id="PS51272"/>
    </source>
</evidence>
<dbReference type="OrthoDB" id="3268660at2"/>
<dbReference type="PROSITE" id="PS50853">
    <property type="entry name" value="FN3"/>
    <property type="match status" value="1"/>
</dbReference>
<dbReference type="InterPro" id="IPR051465">
    <property type="entry name" value="Cell_Envelope_Struct_Comp"/>
</dbReference>
<feature type="signal peptide" evidence="2">
    <location>
        <begin position="1"/>
        <end position="27"/>
    </location>
</feature>
<feature type="domain" description="Fibronectin type-III" evidence="3">
    <location>
        <begin position="264"/>
        <end position="367"/>
    </location>
</feature>
<dbReference type="AlphaFoldDB" id="A0A1T4P1B5"/>
<evidence type="ECO:0000256" key="1">
    <source>
        <dbReference type="ARBA" id="ARBA00022737"/>
    </source>
</evidence>
<reference evidence="6" key="1">
    <citation type="submission" date="2017-02" db="EMBL/GenBank/DDBJ databases">
        <authorList>
            <person name="Varghese N."/>
            <person name="Submissions S."/>
        </authorList>
    </citation>
    <scope>NUCLEOTIDE SEQUENCE [LARGE SCALE GENOMIC DNA]</scope>
    <source>
        <strain evidence="6">DSM 16521</strain>
    </source>
</reference>
<dbReference type="EMBL" id="FUXM01000009">
    <property type="protein sequence ID" value="SJZ84738.1"/>
    <property type="molecule type" value="Genomic_DNA"/>
</dbReference>
<sequence length="547" mass="61512">MKNSAKFWLGAVMLLVLLLGGANGAGAAEPWWYYEQLPLEPVVAIYTAPDGKEIVSLSSAWSDPGKLQALYYELKNNVHGKEWDYLGGVVIYPDYPLGRGVGGLYVPELGWDSRGQRYVTPKRPIFLFGGDEQTELADVAKTMAHEYGHHFTVYYFWTKYGVTFDNYWRTPWYDIRQGIRDPRVNNGSHAWDPAEIAADDYAQLFGSPQARQFTKFTSQFGYFSSSSYNLSPQENLALPLAAQVPGLEAYWRQLAGLPAATNQPPKPPQLALTGSGQDERGHYLTFSWSQAVDDRYPASLEYTLVYHGPNDTLAAPVAYTFGDNREARFYLGRETGSYYFRVFARDASGYVVSSPILVINLSNLPAPTAVPRGWLFWDIGPDYWGYLQVEKVTARKILVPNAYNNFVPWGNITRAQLAVFLQRAFPQAPATQTPPVFKDTSNHSYAWYINWAASRGWLKGTPQGYFYPDKLVTRAELAAVLARLPGVDQLPVAQSGGLFPDTTNHWARDIIRDDVRRGLMYGNQQGYFNPDRATTRIEFSVALSKLL</sequence>
<feature type="domain" description="SLH" evidence="4">
    <location>
        <begin position="496"/>
        <end position="547"/>
    </location>
</feature>
<feature type="domain" description="SLH" evidence="4">
    <location>
        <begin position="432"/>
        <end position="495"/>
    </location>
</feature>
<dbReference type="SUPFAM" id="SSF49265">
    <property type="entry name" value="Fibronectin type III"/>
    <property type="match status" value="1"/>
</dbReference>
<accession>A0A1T4P1B5</accession>
<dbReference type="PANTHER" id="PTHR43308:SF5">
    <property type="entry name" value="S-LAYER PROTEIN _ PEPTIDOGLYCAN ENDO-BETA-N-ACETYLGLUCOSAMINIDASE"/>
    <property type="match status" value="1"/>
</dbReference>
<keyword evidence="6" id="KW-1185">Reference proteome</keyword>
<dbReference type="RefSeq" id="WP_078665175.1">
    <property type="nucleotide sequence ID" value="NZ_FUXM01000009.1"/>
</dbReference>
<dbReference type="InterPro" id="IPR036116">
    <property type="entry name" value="FN3_sf"/>
</dbReference>
<dbReference type="PROSITE" id="PS51272">
    <property type="entry name" value="SLH"/>
    <property type="match status" value="3"/>
</dbReference>
<name>A0A1T4P1B5_9FIRM</name>
<dbReference type="PANTHER" id="PTHR43308">
    <property type="entry name" value="OUTER MEMBRANE PROTEIN ALPHA-RELATED"/>
    <property type="match status" value="1"/>
</dbReference>